<dbReference type="InterPro" id="IPR050445">
    <property type="entry name" value="Bact_polysacc_biosynth/exp"/>
</dbReference>
<dbReference type="AlphaFoldDB" id="A0A0P6XZB3"/>
<dbReference type="RefSeq" id="WP_061918700.1">
    <property type="nucleotide sequence ID" value="NZ_DF967971.1"/>
</dbReference>
<dbReference type="GO" id="GO:0004713">
    <property type="term" value="F:protein tyrosine kinase activity"/>
    <property type="evidence" value="ECO:0007669"/>
    <property type="project" value="TreeGrafter"/>
</dbReference>
<evidence type="ECO:0000256" key="5">
    <source>
        <dbReference type="ARBA" id="ARBA00022741"/>
    </source>
</evidence>
<feature type="transmembrane region" description="Helical" evidence="10">
    <location>
        <begin position="20"/>
        <end position="41"/>
    </location>
</feature>
<gene>
    <name evidence="12" type="ORF">AC812_11780</name>
</gene>
<keyword evidence="5" id="KW-0547">Nucleotide-binding</keyword>
<proteinExistence type="inferred from homology"/>
<reference evidence="12 13" key="1">
    <citation type="submission" date="2015-07" db="EMBL/GenBank/DDBJ databases">
        <title>Draft genome of Bellilinea caldifistulae DSM 17877.</title>
        <authorList>
            <person name="Hemp J."/>
            <person name="Ward L.M."/>
            <person name="Pace L.A."/>
            <person name="Fischer W.W."/>
        </authorList>
    </citation>
    <scope>NUCLEOTIDE SEQUENCE [LARGE SCALE GENOMIC DNA]</scope>
    <source>
        <strain evidence="12 13">GOMI-1</strain>
    </source>
</reference>
<evidence type="ECO:0000256" key="4">
    <source>
        <dbReference type="ARBA" id="ARBA00022692"/>
    </source>
</evidence>
<feature type="coiled-coil region" evidence="9">
    <location>
        <begin position="150"/>
        <end position="177"/>
    </location>
</feature>
<dbReference type="NCBIfam" id="TIGR01007">
    <property type="entry name" value="eps_fam"/>
    <property type="match status" value="1"/>
</dbReference>
<dbReference type="PANTHER" id="PTHR32309:SF13">
    <property type="entry name" value="FERRIC ENTEROBACTIN TRANSPORT PROTEIN FEPE"/>
    <property type="match status" value="1"/>
</dbReference>
<keyword evidence="8 10" id="KW-0472">Membrane</keyword>
<dbReference type="InterPro" id="IPR003856">
    <property type="entry name" value="LPS_length_determ_N"/>
</dbReference>
<evidence type="ECO:0000256" key="9">
    <source>
        <dbReference type="SAM" id="Coils"/>
    </source>
</evidence>
<dbReference type="Gene3D" id="3.40.50.300">
    <property type="entry name" value="P-loop containing nucleotide triphosphate hydrolases"/>
    <property type="match status" value="1"/>
</dbReference>
<evidence type="ECO:0000256" key="2">
    <source>
        <dbReference type="ARBA" id="ARBA00006683"/>
    </source>
</evidence>
<feature type="coiled-coil region" evidence="9">
    <location>
        <begin position="355"/>
        <end position="410"/>
    </location>
</feature>
<protein>
    <recommendedName>
        <fullName evidence="11">Polysaccharide chain length determinant N-terminal domain-containing protein</fullName>
    </recommendedName>
</protein>
<evidence type="ECO:0000256" key="7">
    <source>
        <dbReference type="ARBA" id="ARBA00022989"/>
    </source>
</evidence>
<evidence type="ECO:0000313" key="13">
    <source>
        <dbReference type="Proteomes" id="UP000050514"/>
    </source>
</evidence>
<evidence type="ECO:0000256" key="3">
    <source>
        <dbReference type="ARBA" id="ARBA00022475"/>
    </source>
</evidence>
<comment type="similarity">
    <text evidence="2">Belongs to the CpsC/CapA family.</text>
</comment>
<evidence type="ECO:0000256" key="1">
    <source>
        <dbReference type="ARBA" id="ARBA00004651"/>
    </source>
</evidence>
<keyword evidence="9" id="KW-0175">Coiled coil</keyword>
<dbReference type="GO" id="GO:0005524">
    <property type="term" value="F:ATP binding"/>
    <property type="evidence" value="ECO:0007669"/>
    <property type="project" value="UniProtKB-KW"/>
</dbReference>
<evidence type="ECO:0000256" key="10">
    <source>
        <dbReference type="SAM" id="Phobius"/>
    </source>
</evidence>
<dbReference type="Pfam" id="PF10609">
    <property type="entry name" value="ParA"/>
    <property type="match status" value="1"/>
</dbReference>
<keyword evidence="4 10" id="KW-0812">Transmembrane</keyword>
<feature type="domain" description="Polysaccharide chain length determinant N-terminal" evidence="11">
    <location>
        <begin position="12"/>
        <end position="93"/>
    </location>
</feature>
<dbReference type="InterPro" id="IPR027417">
    <property type="entry name" value="P-loop_NTPase"/>
</dbReference>
<evidence type="ECO:0000256" key="8">
    <source>
        <dbReference type="ARBA" id="ARBA00023136"/>
    </source>
</evidence>
<accession>A0A0P6XZB3</accession>
<dbReference type="SUPFAM" id="SSF46579">
    <property type="entry name" value="Prefoldin"/>
    <property type="match status" value="1"/>
</dbReference>
<dbReference type="Proteomes" id="UP000050514">
    <property type="component" value="Unassembled WGS sequence"/>
</dbReference>
<keyword evidence="13" id="KW-1185">Reference proteome</keyword>
<dbReference type="SUPFAM" id="SSF52540">
    <property type="entry name" value="P-loop containing nucleoside triphosphate hydrolases"/>
    <property type="match status" value="1"/>
</dbReference>
<dbReference type="STRING" id="360411.AC812_11780"/>
<feature type="transmembrane region" description="Helical" evidence="10">
    <location>
        <begin position="441"/>
        <end position="463"/>
    </location>
</feature>
<evidence type="ECO:0000256" key="6">
    <source>
        <dbReference type="ARBA" id="ARBA00022840"/>
    </source>
</evidence>
<dbReference type="InterPro" id="IPR033756">
    <property type="entry name" value="YlxH/NBP35"/>
</dbReference>
<keyword evidence="3" id="KW-1003">Cell membrane</keyword>
<organism evidence="12 13">
    <name type="scientific">Bellilinea caldifistulae</name>
    <dbReference type="NCBI Taxonomy" id="360411"/>
    <lineage>
        <taxon>Bacteria</taxon>
        <taxon>Bacillati</taxon>
        <taxon>Chloroflexota</taxon>
        <taxon>Anaerolineae</taxon>
        <taxon>Anaerolineales</taxon>
        <taxon>Anaerolineaceae</taxon>
        <taxon>Bellilinea</taxon>
    </lineage>
</organism>
<comment type="subcellular location">
    <subcellularLocation>
        <location evidence="1">Cell membrane</location>
        <topology evidence="1">Multi-pass membrane protein</topology>
    </subcellularLocation>
</comment>
<evidence type="ECO:0000259" key="11">
    <source>
        <dbReference type="Pfam" id="PF02706"/>
    </source>
</evidence>
<dbReference type="EMBL" id="LGHJ01000017">
    <property type="protein sequence ID" value="KPL74480.1"/>
    <property type="molecule type" value="Genomic_DNA"/>
</dbReference>
<evidence type="ECO:0000313" key="12">
    <source>
        <dbReference type="EMBL" id="KPL74480.1"/>
    </source>
</evidence>
<dbReference type="PANTHER" id="PTHR32309">
    <property type="entry name" value="TYROSINE-PROTEIN KINASE"/>
    <property type="match status" value="1"/>
</dbReference>
<keyword evidence="7 10" id="KW-1133">Transmembrane helix</keyword>
<dbReference type="InterPro" id="IPR005702">
    <property type="entry name" value="Wzc-like_C"/>
</dbReference>
<dbReference type="CDD" id="cd05387">
    <property type="entry name" value="BY-kinase"/>
    <property type="match status" value="1"/>
</dbReference>
<comment type="caution">
    <text evidence="12">The sequence shown here is derived from an EMBL/GenBank/DDBJ whole genome shotgun (WGS) entry which is preliminary data.</text>
</comment>
<sequence length="717" mass="79867">MNIPSDLSIQWFFQIIKRRLSLIASLVAVAIVVLFIVMKIAPSTYRASVTLLIQPSDDEKTSEINTLMAGERLALTYSQLMTSRPILEKVLNQNQLDLSVKELEKRISVQPIRDTQLIRLSVTDSSPSQAQLLANSLAATFVEYIQSLSNEQFTASLSESQQKIEVKRNEIAQTQHEIGAENQASVEYEIELLRLNMLISENRAAYQSIQSSLKDLQFSLEQVLNEVDLVESAQLLDSLNTPPYTAVLTVLYDEQLFSGGGGFSNPQSGITRMADGSLQLRPAILEQVIAKLDLNESSQSLQSRITLTPLTETRLIRLRVKDNDPQQAVQICQTIGDVLITQTRNFLSEPYQKRINSMENELKGLDQQLETYQSELRDWTKKKTQSDLNLKTLESELATKNLELRDLLNNHDQLVLEATKTASLISITEPAALPDEPTQNWLLYGALVVLVTFFIAFGLVFFLEISSNPVVTPQNVAELCDIEPVGIIGHNRHAEEKIVIGSEKSPEIAEDFKKLAAEIQIEAQRVPLHTLLITSPAPQDGKTFVAANLGLALSRAGMGIIIVDADLHLPQLHRVFGIEKEIGLADALSHPNHSEWLKSIQNHNLKLMTSGEIPANPVELLSSPRLQDILKRISKESNLVLIDCPPLLALADASYLSAAVDGVLLVLRSEKTNQVEAKKALSILKKMDKKYIGIVLNDAAGHFSHYYWHYRQAALEK</sequence>
<dbReference type="GO" id="GO:0005886">
    <property type="term" value="C:plasma membrane"/>
    <property type="evidence" value="ECO:0007669"/>
    <property type="project" value="UniProtKB-SubCell"/>
</dbReference>
<keyword evidence="6" id="KW-0067">ATP-binding</keyword>
<name>A0A0P6XZB3_9CHLR</name>
<dbReference type="Pfam" id="PF02706">
    <property type="entry name" value="Wzz"/>
    <property type="match status" value="1"/>
</dbReference>